<dbReference type="PANTHER" id="PTHR24056:SF254">
    <property type="entry name" value="CYCLIN-DEPENDENT KINASE 2"/>
    <property type="match status" value="1"/>
</dbReference>
<dbReference type="Gene3D" id="1.10.510.10">
    <property type="entry name" value="Transferase(Phosphotransferase) domain 1"/>
    <property type="match status" value="1"/>
</dbReference>
<evidence type="ECO:0000313" key="15">
    <source>
        <dbReference type="Proteomes" id="UP000751190"/>
    </source>
</evidence>
<reference evidence="14" key="1">
    <citation type="submission" date="2021-05" db="EMBL/GenBank/DDBJ databases">
        <title>The genome of the haptophyte Pavlova lutheri (Diacronema luteri, Pavlovales) - a model for lipid biosynthesis in eukaryotic algae.</title>
        <authorList>
            <person name="Hulatt C.J."/>
            <person name="Posewitz M.C."/>
        </authorList>
    </citation>
    <scope>NUCLEOTIDE SEQUENCE</scope>
    <source>
        <strain evidence="14">NIVA-4/92</strain>
    </source>
</reference>
<dbReference type="PANTHER" id="PTHR24056">
    <property type="entry name" value="CELL DIVISION PROTEIN KINASE"/>
    <property type="match status" value="1"/>
</dbReference>
<evidence type="ECO:0000256" key="10">
    <source>
        <dbReference type="PROSITE-ProRule" id="PRU10141"/>
    </source>
</evidence>
<comment type="caution">
    <text evidence="14">The sequence shown here is derived from an EMBL/GenBank/DDBJ whole genome shotgun (WGS) entry which is preliminary data.</text>
</comment>
<organism evidence="14 15">
    <name type="scientific">Diacronema lutheri</name>
    <name type="common">Unicellular marine alga</name>
    <name type="synonym">Monochrysis lutheri</name>
    <dbReference type="NCBI Taxonomy" id="2081491"/>
    <lineage>
        <taxon>Eukaryota</taxon>
        <taxon>Haptista</taxon>
        <taxon>Haptophyta</taxon>
        <taxon>Pavlovophyceae</taxon>
        <taxon>Pavlovales</taxon>
        <taxon>Pavlovaceae</taxon>
        <taxon>Diacronema</taxon>
    </lineage>
</organism>
<dbReference type="GO" id="GO:0004693">
    <property type="term" value="F:cyclin-dependent protein serine/threonine kinase activity"/>
    <property type="evidence" value="ECO:0007669"/>
    <property type="project" value="UniProtKB-EC"/>
</dbReference>
<comment type="catalytic activity">
    <reaction evidence="8">
        <text>L-threonyl-[protein] + ATP = O-phospho-L-threonyl-[protein] + ADP + H(+)</text>
        <dbReference type="Rhea" id="RHEA:46608"/>
        <dbReference type="Rhea" id="RHEA-COMP:11060"/>
        <dbReference type="Rhea" id="RHEA-COMP:11605"/>
        <dbReference type="ChEBI" id="CHEBI:15378"/>
        <dbReference type="ChEBI" id="CHEBI:30013"/>
        <dbReference type="ChEBI" id="CHEBI:30616"/>
        <dbReference type="ChEBI" id="CHEBI:61977"/>
        <dbReference type="ChEBI" id="CHEBI:456216"/>
        <dbReference type="EC" id="2.7.11.22"/>
    </reaction>
</comment>
<evidence type="ECO:0000256" key="11">
    <source>
        <dbReference type="RuleBase" id="RU000304"/>
    </source>
</evidence>
<evidence type="ECO:0000256" key="12">
    <source>
        <dbReference type="SAM" id="MobiDB-lite"/>
    </source>
</evidence>
<proteinExistence type="inferred from homology"/>
<comment type="catalytic activity">
    <reaction evidence="9">
        <text>L-seryl-[protein] + ATP = O-phospho-L-seryl-[protein] + ADP + H(+)</text>
        <dbReference type="Rhea" id="RHEA:17989"/>
        <dbReference type="Rhea" id="RHEA-COMP:9863"/>
        <dbReference type="Rhea" id="RHEA-COMP:11604"/>
        <dbReference type="ChEBI" id="CHEBI:15378"/>
        <dbReference type="ChEBI" id="CHEBI:29999"/>
        <dbReference type="ChEBI" id="CHEBI:30616"/>
        <dbReference type="ChEBI" id="CHEBI:83421"/>
        <dbReference type="ChEBI" id="CHEBI:456216"/>
        <dbReference type="EC" id="2.7.11.22"/>
    </reaction>
</comment>
<dbReference type="SUPFAM" id="SSF56112">
    <property type="entry name" value="Protein kinase-like (PK-like)"/>
    <property type="match status" value="1"/>
</dbReference>
<feature type="region of interest" description="Disordered" evidence="12">
    <location>
        <begin position="305"/>
        <end position="326"/>
    </location>
</feature>
<keyword evidence="6" id="KW-0418">Kinase</keyword>
<dbReference type="GO" id="GO:0005524">
    <property type="term" value="F:ATP binding"/>
    <property type="evidence" value="ECO:0007669"/>
    <property type="project" value="UniProtKB-UniRule"/>
</dbReference>
<evidence type="ECO:0000259" key="13">
    <source>
        <dbReference type="PROSITE" id="PS50011"/>
    </source>
</evidence>
<dbReference type="InterPro" id="IPR050108">
    <property type="entry name" value="CDK"/>
</dbReference>
<dbReference type="GO" id="GO:0000082">
    <property type="term" value="P:G1/S transition of mitotic cell cycle"/>
    <property type="evidence" value="ECO:0007669"/>
    <property type="project" value="TreeGrafter"/>
</dbReference>
<gene>
    <name evidence="14" type="ORF">KFE25_008338</name>
</gene>
<dbReference type="PROSITE" id="PS50011">
    <property type="entry name" value="PROTEIN_KINASE_DOM"/>
    <property type="match status" value="1"/>
</dbReference>
<dbReference type="InterPro" id="IPR017441">
    <property type="entry name" value="Protein_kinase_ATP_BS"/>
</dbReference>
<dbReference type="SMART" id="SM00220">
    <property type="entry name" value="S_TKc"/>
    <property type="match status" value="1"/>
</dbReference>
<dbReference type="EC" id="2.7.11.22" evidence="2"/>
<accession>A0A8J6CBW4</accession>
<feature type="compositionally biased region" description="Pro residues" evidence="12">
    <location>
        <begin position="305"/>
        <end position="319"/>
    </location>
</feature>
<dbReference type="PROSITE" id="PS00108">
    <property type="entry name" value="PROTEIN_KINASE_ST"/>
    <property type="match status" value="1"/>
</dbReference>
<dbReference type="Proteomes" id="UP000751190">
    <property type="component" value="Unassembled WGS sequence"/>
</dbReference>
<dbReference type="GO" id="GO:0007165">
    <property type="term" value="P:signal transduction"/>
    <property type="evidence" value="ECO:0007669"/>
    <property type="project" value="TreeGrafter"/>
</dbReference>
<comment type="similarity">
    <text evidence="1">Belongs to the protein kinase superfamily. CMGC Ser/Thr protein kinase family. CDC2/CDKX subfamily.</text>
</comment>
<dbReference type="PROSITE" id="PS00107">
    <property type="entry name" value="PROTEIN_KINASE_ATP"/>
    <property type="match status" value="1"/>
</dbReference>
<evidence type="ECO:0000256" key="4">
    <source>
        <dbReference type="ARBA" id="ARBA00022679"/>
    </source>
</evidence>
<name>A0A8J6CBW4_DIALT</name>
<dbReference type="InterPro" id="IPR000719">
    <property type="entry name" value="Prot_kinase_dom"/>
</dbReference>
<dbReference type="InterPro" id="IPR011009">
    <property type="entry name" value="Kinase-like_dom_sf"/>
</dbReference>
<dbReference type="Pfam" id="PF00069">
    <property type="entry name" value="Pkinase"/>
    <property type="match status" value="1"/>
</dbReference>
<keyword evidence="7 10" id="KW-0067">ATP-binding</keyword>
<dbReference type="OMA" id="HCHENRI"/>
<evidence type="ECO:0000256" key="1">
    <source>
        <dbReference type="ARBA" id="ARBA00006485"/>
    </source>
</evidence>
<evidence type="ECO:0000256" key="7">
    <source>
        <dbReference type="ARBA" id="ARBA00022840"/>
    </source>
</evidence>
<keyword evidence="5 10" id="KW-0547">Nucleotide-binding</keyword>
<evidence type="ECO:0000256" key="8">
    <source>
        <dbReference type="ARBA" id="ARBA00047811"/>
    </source>
</evidence>
<dbReference type="GO" id="GO:0005634">
    <property type="term" value="C:nucleus"/>
    <property type="evidence" value="ECO:0007669"/>
    <property type="project" value="TreeGrafter"/>
</dbReference>
<dbReference type="InterPro" id="IPR008271">
    <property type="entry name" value="Ser/Thr_kinase_AS"/>
</dbReference>
<dbReference type="Gene3D" id="3.30.200.20">
    <property type="entry name" value="Phosphorylase Kinase, domain 1"/>
    <property type="match status" value="1"/>
</dbReference>
<keyword evidence="15" id="KW-1185">Reference proteome</keyword>
<evidence type="ECO:0000256" key="6">
    <source>
        <dbReference type="ARBA" id="ARBA00022777"/>
    </source>
</evidence>
<evidence type="ECO:0000256" key="3">
    <source>
        <dbReference type="ARBA" id="ARBA00022527"/>
    </source>
</evidence>
<dbReference type="CDD" id="cd07829">
    <property type="entry name" value="STKc_CDK_like"/>
    <property type="match status" value="1"/>
</dbReference>
<dbReference type="GO" id="GO:0030332">
    <property type="term" value="F:cyclin binding"/>
    <property type="evidence" value="ECO:0007669"/>
    <property type="project" value="TreeGrafter"/>
</dbReference>
<keyword evidence="3 11" id="KW-0723">Serine/threonine-protein kinase</keyword>
<evidence type="ECO:0000256" key="5">
    <source>
        <dbReference type="ARBA" id="ARBA00022741"/>
    </source>
</evidence>
<feature type="binding site" evidence="10">
    <location>
        <position position="33"/>
    </location>
    <ligand>
        <name>ATP</name>
        <dbReference type="ChEBI" id="CHEBI:30616"/>
    </ligand>
</feature>
<dbReference type="GO" id="GO:0010468">
    <property type="term" value="P:regulation of gene expression"/>
    <property type="evidence" value="ECO:0007669"/>
    <property type="project" value="TreeGrafter"/>
</dbReference>
<protein>
    <recommendedName>
        <fullName evidence="2">cyclin-dependent kinase</fullName>
        <ecNumber evidence="2">2.7.11.22</ecNumber>
    </recommendedName>
</protein>
<evidence type="ECO:0000256" key="2">
    <source>
        <dbReference type="ARBA" id="ARBA00012425"/>
    </source>
</evidence>
<evidence type="ECO:0000313" key="14">
    <source>
        <dbReference type="EMBL" id="KAG8466959.1"/>
    </source>
</evidence>
<dbReference type="GO" id="GO:0010389">
    <property type="term" value="P:regulation of G2/M transition of mitotic cell cycle"/>
    <property type="evidence" value="ECO:0007669"/>
    <property type="project" value="TreeGrafter"/>
</dbReference>
<keyword evidence="4" id="KW-0808">Transferase</keyword>
<dbReference type="AlphaFoldDB" id="A0A8J6CBW4"/>
<feature type="domain" description="Protein kinase" evidence="13">
    <location>
        <begin position="4"/>
        <end position="295"/>
    </location>
</feature>
<dbReference type="OrthoDB" id="1732493at2759"/>
<dbReference type="EMBL" id="JAGTXO010000007">
    <property type="protein sequence ID" value="KAG8466959.1"/>
    <property type="molecule type" value="Genomic_DNA"/>
</dbReference>
<dbReference type="FunFam" id="3.30.200.20:FF:000375">
    <property type="entry name" value="Cell division related protein kinase 2"/>
    <property type="match status" value="1"/>
</dbReference>
<dbReference type="FunFam" id="1.10.510.10:FF:000611">
    <property type="entry name" value="CMGC family protein kinase"/>
    <property type="match status" value="1"/>
</dbReference>
<evidence type="ECO:0000256" key="9">
    <source>
        <dbReference type="ARBA" id="ARBA00048367"/>
    </source>
</evidence>
<dbReference type="GO" id="GO:0005737">
    <property type="term" value="C:cytoplasm"/>
    <property type="evidence" value="ECO:0007669"/>
    <property type="project" value="TreeGrafter"/>
</dbReference>
<sequence length="456" mass="49033">MERYHIIEKVGEGTYGVVFKAMDLCDKRAIALKKIRLDLDEDGIPTTAIREVSLLKQLSHRNIIRLLDVVQLPRSLYLVFDLVDTDLKQCMDTQVCGLSMPTIQSYMFQLLSGLSYCHSRRVLHRDLKPQNLLIERSTGLLRLADFGLSRTFRLPACSYTTEVVTLWYRAPEVLLGCAHCTPALDLWSVGCIFAEMLTGKPLFSGDSEIDQLFTIFRALGTPTAAHAPCLCSLPAFQPAFPKWRGETLPNVIRAALRTSHALANDSAALDLLTELLAFEPSRRPTARQSLAHRYFHQPDEPRGLAPPWPCAPAAPPPARPTLAAPPLSAIPPQIRRSASAPVDGQAPSCGAHTGRCDDGLARTPSLPALRPAADAAAECATHTSGGPCALALAGCVDIVAAAEALPTGLTPPARVRSYPLSSEAPAHTLATGGNGGIAYGLERGVSHRFAAAGCET</sequence>
<dbReference type="GO" id="GO:0000307">
    <property type="term" value="C:cyclin-dependent protein kinase holoenzyme complex"/>
    <property type="evidence" value="ECO:0007669"/>
    <property type="project" value="TreeGrafter"/>
</dbReference>